<dbReference type="EMBL" id="JANBUK010002095">
    <property type="protein sequence ID" value="KAJ2775150.1"/>
    <property type="molecule type" value="Genomic_DNA"/>
</dbReference>
<name>A0ACC1K795_9FUNG</name>
<evidence type="ECO:0000313" key="2">
    <source>
        <dbReference type="Proteomes" id="UP001140066"/>
    </source>
</evidence>
<gene>
    <name evidence="1" type="primary">MVD1</name>
    <name evidence="1" type="ORF">GGI18_004507</name>
</gene>
<dbReference type="Proteomes" id="UP001140066">
    <property type="component" value="Unassembled WGS sequence"/>
</dbReference>
<keyword evidence="1" id="KW-0456">Lyase</keyword>
<accession>A0ACC1K795</accession>
<proteinExistence type="predicted"/>
<reference evidence="1" key="1">
    <citation type="submission" date="2022-07" db="EMBL/GenBank/DDBJ databases">
        <title>Phylogenomic reconstructions and comparative analyses of Kickxellomycotina fungi.</title>
        <authorList>
            <person name="Reynolds N.K."/>
            <person name="Stajich J.E."/>
            <person name="Barry K."/>
            <person name="Grigoriev I.V."/>
            <person name="Crous P."/>
            <person name="Smith M.E."/>
        </authorList>
    </citation>
    <scope>NUCLEOTIDE SEQUENCE</scope>
    <source>
        <strain evidence="1">BCRC 34191</strain>
    </source>
</reference>
<feature type="non-terminal residue" evidence="1">
    <location>
        <position position="1"/>
    </location>
</feature>
<protein>
    <submittedName>
        <fullName evidence="1">Diphosphomevalonate decarboxylase</fullName>
        <ecNumber evidence="1">4.1.1.33</ecNumber>
    </submittedName>
</protein>
<evidence type="ECO:0000313" key="1">
    <source>
        <dbReference type="EMBL" id="KAJ2775150.1"/>
    </source>
</evidence>
<organism evidence="1 2">
    <name type="scientific">Coemansia linderi</name>
    <dbReference type="NCBI Taxonomy" id="2663919"/>
    <lineage>
        <taxon>Eukaryota</taxon>
        <taxon>Fungi</taxon>
        <taxon>Fungi incertae sedis</taxon>
        <taxon>Zoopagomycota</taxon>
        <taxon>Kickxellomycotina</taxon>
        <taxon>Kickxellomycetes</taxon>
        <taxon>Kickxellales</taxon>
        <taxon>Kickxellaceae</taxon>
        <taxon>Coemansia</taxon>
    </lineage>
</organism>
<dbReference type="EC" id="4.1.1.33" evidence="1"/>
<sequence length="547" mass="59789">LISEAELLSALCQHSKNHPIHDVARGLESYFGGLIDSLALKLRLVSAEMYQALYTPAVVQATARLRALLDARQASLAKEHAKLNERLAIYRDAGSEFQEIASAYARVLKETDHIRQDIARLVIYSAWKRMSVKFEATVTAPVNIAVIKYWGKRDSALILPTNSSLSVTLSQDHLSTRTTIRASPDFAKDRLWLNGVEEDIAASKRLVNSITTARKLRADFEQKLLSDGAPAETVVPLSQWSLHVCSENNFPTAAGLASSASGYAALVSALGALFDLPQSTSDLSRVARVGSGSACRSMFGGFVAWQAGISNDGHDSFAVQVADRLHWPELQALILVASDKKKAISSTAGMQTTVETSELFVERVRSVVPKRMEAMQRAITDRDFATFAEITMRDSNQFHAVCLDTYPPISYMNDISRSIVGLIHAFNAARGRVAAAYTYDAGPNAVIYALKDDMRDLVELFTYCFPRDESTPKEAFYPDAFAIFDSADQVGQRLTRPEVAQLAETAGKFPAGSVCRIIHTEVGDGPRVLAASESLLDDAGLPKHTQQ</sequence>
<comment type="caution">
    <text evidence="1">The sequence shown here is derived from an EMBL/GenBank/DDBJ whole genome shotgun (WGS) entry which is preliminary data.</text>
</comment>
<keyword evidence="2" id="KW-1185">Reference proteome</keyword>